<dbReference type="InterPro" id="IPR003838">
    <property type="entry name" value="ABC3_permease_C"/>
</dbReference>
<gene>
    <name evidence="10" type="ORF">FRY97_03115</name>
</gene>
<keyword evidence="3" id="KW-1003">Cell membrane</keyword>
<protein>
    <submittedName>
        <fullName evidence="10">FtsX-like permease family protein</fullName>
    </submittedName>
</protein>
<dbReference type="InterPro" id="IPR051447">
    <property type="entry name" value="Lipoprotein-release_system"/>
</dbReference>
<sequence length="410" mass="45005">MTFSLRIARRYLFARKSTNAINIITGISVLGIAVGSAALILVLSVFNGFEDLIATMYSNFNPDIKVTPAKGKTFDADSTLLLKLEQVEGVAAVARSLQEVAFFEYKDNQDFGTLKGISDNFSQVVGIDSTVREGRYLLRDGQRELAILGLGMRDKLGVNVGDPFTELGVYTPRRGQSPGLFGRQLQPFRRRYIYPGGTFVIQHEFNNEYVLAPLSFARELLEAGPDEVSALEIRLQPGVATPAAIERLEAVLGPGYTVRDRFAQEAAFLRLMQVEKWLSYAIASLMLLLVSFNMIGALWMIVLEKQPDIAILKSMGALNTTVRNIFLNEGLLLSIVGLFLGLILALLLYAAQKTIGIITVPGNFIVEAYPISLRAVDFLIVSVTVVIIGLLASLPPALRAMRVSALIRED</sequence>
<evidence type="ECO:0000256" key="2">
    <source>
        <dbReference type="ARBA" id="ARBA00005236"/>
    </source>
</evidence>
<keyword evidence="4 7" id="KW-0812">Transmembrane</keyword>
<dbReference type="RefSeq" id="WP_147165962.1">
    <property type="nucleotide sequence ID" value="NZ_VOOR01000004.1"/>
</dbReference>
<comment type="caution">
    <text evidence="10">The sequence shown here is derived from an EMBL/GenBank/DDBJ whole genome shotgun (WGS) entry which is preliminary data.</text>
</comment>
<dbReference type="PANTHER" id="PTHR30489:SF0">
    <property type="entry name" value="LIPOPROTEIN-RELEASING SYSTEM TRANSMEMBRANE PROTEIN LOLE"/>
    <property type="match status" value="1"/>
</dbReference>
<evidence type="ECO:0000259" key="8">
    <source>
        <dbReference type="Pfam" id="PF02687"/>
    </source>
</evidence>
<dbReference type="EMBL" id="VOOR01000004">
    <property type="protein sequence ID" value="TXB68383.1"/>
    <property type="molecule type" value="Genomic_DNA"/>
</dbReference>
<evidence type="ECO:0000313" key="11">
    <source>
        <dbReference type="Proteomes" id="UP000321580"/>
    </source>
</evidence>
<proteinExistence type="inferred from homology"/>
<feature type="transmembrane region" description="Helical" evidence="7">
    <location>
        <begin position="277"/>
        <end position="303"/>
    </location>
</feature>
<organism evidence="10 11">
    <name type="scientific">Phaeodactylibacter luteus</name>
    <dbReference type="NCBI Taxonomy" id="1564516"/>
    <lineage>
        <taxon>Bacteria</taxon>
        <taxon>Pseudomonadati</taxon>
        <taxon>Bacteroidota</taxon>
        <taxon>Saprospiria</taxon>
        <taxon>Saprospirales</taxon>
        <taxon>Haliscomenobacteraceae</taxon>
        <taxon>Phaeodactylibacter</taxon>
    </lineage>
</organism>
<evidence type="ECO:0000256" key="7">
    <source>
        <dbReference type="SAM" id="Phobius"/>
    </source>
</evidence>
<dbReference type="AlphaFoldDB" id="A0A5C6S1W7"/>
<dbReference type="GO" id="GO:0044874">
    <property type="term" value="P:lipoprotein localization to outer membrane"/>
    <property type="evidence" value="ECO:0007669"/>
    <property type="project" value="TreeGrafter"/>
</dbReference>
<comment type="similarity">
    <text evidence="2">Belongs to the ABC-4 integral membrane protein family. LolC/E subfamily.</text>
</comment>
<evidence type="ECO:0000256" key="3">
    <source>
        <dbReference type="ARBA" id="ARBA00022475"/>
    </source>
</evidence>
<evidence type="ECO:0000256" key="5">
    <source>
        <dbReference type="ARBA" id="ARBA00022989"/>
    </source>
</evidence>
<feature type="transmembrane region" description="Helical" evidence="7">
    <location>
        <begin position="331"/>
        <end position="351"/>
    </location>
</feature>
<keyword evidence="6 7" id="KW-0472">Membrane</keyword>
<keyword evidence="11" id="KW-1185">Reference proteome</keyword>
<dbReference type="OrthoDB" id="1522724at2"/>
<dbReference type="Pfam" id="PF02687">
    <property type="entry name" value="FtsX"/>
    <property type="match status" value="1"/>
</dbReference>
<dbReference type="PANTHER" id="PTHR30489">
    <property type="entry name" value="LIPOPROTEIN-RELEASING SYSTEM TRANSMEMBRANE PROTEIN LOLE"/>
    <property type="match status" value="1"/>
</dbReference>
<feature type="domain" description="MacB-like periplasmic core" evidence="9">
    <location>
        <begin position="25"/>
        <end position="250"/>
    </location>
</feature>
<feature type="domain" description="ABC3 transporter permease C-terminal" evidence="8">
    <location>
        <begin position="281"/>
        <end position="404"/>
    </location>
</feature>
<comment type="subcellular location">
    <subcellularLocation>
        <location evidence="1">Cell membrane</location>
        <topology evidence="1">Multi-pass membrane protein</topology>
    </subcellularLocation>
</comment>
<feature type="transmembrane region" description="Helical" evidence="7">
    <location>
        <begin position="371"/>
        <end position="392"/>
    </location>
</feature>
<evidence type="ECO:0000259" key="9">
    <source>
        <dbReference type="Pfam" id="PF12704"/>
    </source>
</evidence>
<dbReference type="Pfam" id="PF12704">
    <property type="entry name" value="MacB_PCD"/>
    <property type="match status" value="1"/>
</dbReference>
<accession>A0A5C6S1W7</accession>
<evidence type="ECO:0000256" key="1">
    <source>
        <dbReference type="ARBA" id="ARBA00004651"/>
    </source>
</evidence>
<evidence type="ECO:0000313" key="10">
    <source>
        <dbReference type="EMBL" id="TXB68383.1"/>
    </source>
</evidence>
<reference evidence="10 11" key="1">
    <citation type="submission" date="2019-08" db="EMBL/GenBank/DDBJ databases">
        <title>Genome of Phaeodactylibacter luteus.</title>
        <authorList>
            <person name="Bowman J.P."/>
        </authorList>
    </citation>
    <scope>NUCLEOTIDE SEQUENCE [LARGE SCALE GENOMIC DNA]</scope>
    <source>
        <strain evidence="10 11">KCTC 42180</strain>
    </source>
</reference>
<dbReference type="GO" id="GO:0098797">
    <property type="term" value="C:plasma membrane protein complex"/>
    <property type="evidence" value="ECO:0007669"/>
    <property type="project" value="TreeGrafter"/>
</dbReference>
<evidence type="ECO:0000256" key="4">
    <source>
        <dbReference type="ARBA" id="ARBA00022692"/>
    </source>
</evidence>
<dbReference type="Proteomes" id="UP000321580">
    <property type="component" value="Unassembled WGS sequence"/>
</dbReference>
<keyword evidence="5 7" id="KW-1133">Transmembrane helix</keyword>
<dbReference type="InterPro" id="IPR025857">
    <property type="entry name" value="MacB_PCD"/>
</dbReference>
<feature type="transmembrane region" description="Helical" evidence="7">
    <location>
        <begin position="21"/>
        <end position="46"/>
    </location>
</feature>
<name>A0A5C6S1W7_9BACT</name>
<evidence type="ECO:0000256" key="6">
    <source>
        <dbReference type="ARBA" id="ARBA00023136"/>
    </source>
</evidence>